<evidence type="ECO:0000313" key="3">
    <source>
        <dbReference type="EMBL" id="JAG26135.1"/>
    </source>
</evidence>
<gene>
    <name evidence="2" type="ORF">CM83_25592</name>
    <name evidence="3" type="ORF">CM83_25593</name>
</gene>
<reference evidence="3" key="1">
    <citation type="journal article" date="2014" name="PLoS ONE">
        <title>Transcriptome-Based Identification of ABC Transporters in the Western Tarnished Plant Bug Lygus hesperus.</title>
        <authorList>
            <person name="Hull J.J."/>
            <person name="Chaney K."/>
            <person name="Geib S.M."/>
            <person name="Fabrick J.A."/>
            <person name="Brent C.S."/>
            <person name="Walsh D."/>
            <person name="Lavine L.C."/>
        </authorList>
    </citation>
    <scope>NUCLEOTIDE SEQUENCE</scope>
</reference>
<evidence type="ECO:0000313" key="2">
    <source>
        <dbReference type="EMBL" id="JAG26133.1"/>
    </source>
</evidence>
<feature type="chain" id="PRO_5007389765" evidence="1">
    <location>
        <begin position="23"/>
        <end position="213"/>
    </location>
</feature>
<sequence length="213" mass="23609">MIANTVTYSGILLVLGLACVSSDPQVLNPEADAFLAKMQDIIHQSSDSWLPLPTFRLNGSESGYMATVVPFHNIPVYNFTRIGDAVTNETATQIYLKITFHLNALDAEYDVFSLDNEDGACNFTVEIMSEDNNQFTLILLLDMLENSCVGKVDSFSLDTYWGMALMSPVLCGVKTRDQLIRDLTAQHQNGIRTALNTSIPKFAMQALEDFSFC</sequence>
<feature type="signal peptide" evidence="1">
    <location>
        <begin position="1"/>
        <end position="22"/>
    </location>
</feature>
<organism evidence="3">
    <name type="scientific">Lygus hesperus</name>
    <name type="common">Western plant bug</name>
    <dbReference type="NCBI Taxonomy" id="30085"/>
    <lineage>
        <taxon>Eukaryota</taxon>
        <taxon>Metazoa</taxon>
        <taxon>Ecdysozoa</taxon>
        <taxon>Arthropoda</taxon>
        <taxon>Hexapoda</taxon>
        <taxon>Insecta</taxon>
        <taxon>Pterygota</taxon>
        <taxon>Neoptera</taxon>
        <taxon>Paraneoptera</taxon>
        <taxon>Hemiptera</taxon>
        <taxon>Heteroptera</taxon>
        <taxon>Panheteroptera</taxon>
        <taxon>Cimicomorpha</taxon>
        <taxon>Miridae</taxon>
        <taxon>Mirini</taxon>
        <taxon>Lygus</taxon>
    </lineage>
</organism>
<dbReference type="AlphaFoldDB" id="A0A0A9Y9F6"/>
<dbReference type="EMBL" id="GBHO01017471">
    <property type="protein sequence ID" value="JAG26133.1"/>
    <property type="molecule type" value="Transcribed_RNA"/>
</dbReference>
<dbReference type="EMBL" id="GBHO01017469">
    <property type="protein sequence ID" value="JAG26135.1"/>
    <property type="molecule type" value="Transcribed_RNA"/>
</dbReference>
<reference evidence="3" key="2">
    <citation type="submission" date="2014-07" db="EMBL/GenBank/DDBJ databases">
        <authorList>
            <person name="Hull J."/>
        </authorList>
    </citation>
    <scope>NUCLEOTIDE SEQUENCE</scope>
</reference>
<protein>
    <submittedName>
        <fullName evidence="3">Uncharacterized protein</fullName>
    </submittedName>
</protein>
<name>A0A0A9Y9F6_LYGHE</name>
<proteinExistence type="predicted"/>
<accession>A0A0A9Y9F6</accession>
<evidence type="ECO:0000256" key="1">
    <source>
        <dbReference type="SAM" id="SignalP"/>
    </source>
</evidence>
<keyword evidence="1" id="KW-0732">Signal</keyword>